<organism evidence="3 4">
    <name type="scientific">Actinidia chinensis var. chinensis</name>
    <name type="common">Chinese soft-hair kiwi</name>
    <dbReference type="NCBI Taxonomy" id="1590841"/>
    <lineage>
        <taxon>Eukaryota</taxon>
        <taxon>Viridiplantae</taxon>
        <taxon>Streptophyta</taxon>
        <taxon>Embryophyta</taxon>
        <taxon>Tracheophyta</taxon>
        <taxon>Spermatophyta</taxon>
        <taxon>Magnoliopsida</taxon>
        <taxon>eudicotyledons</taxon>
        <taxon>Gunneridae</taxon>
        <taxon>Pentapetalae</taxon>
        <taxon>asterids</taxon>
        <taxon>Ericales</taxon>
        <taxon>Actinidiaceae</taxon>
        <taxon>Actinidia</taxon>
    </lineage>
</organism>
<dbReference type="PANTHER" id="PTHR23024">
    <property type="entry name" value="ARYLACETAMIDE DEACETYLASE"/>
    <property type="match status" value="1"/>
</dbReference>
<feature type="domain" description="Alpha/beta hydrolase fold-3" evidence="2">
    <location>
        <begin position="73"/>
        <end position="304"/>
    </location>
</feature>
<dbReference type="EMBL" id="NKQK01000029">
    <property type="protein sequence ID" value="PSR85375.1"/>
    <property type="molecule type" value="Genomic_DNA"/>
</dbReference>
<dbReference type="InterPro" id="IPR013094">
    <property type="entry name" value="AB_hydrolase_3"/>
</dbReference>
<dbReference type="Gramene" id="PSR85375">
    <property type="protein sequence ID" value="PSR85375"/>
    <property type="gene ID" value="CEY00_Acc33365"/>
</dbReference>
<evidence type="ECO:0000313" key="4">
    <source>
        <dbReference type="Proteomes" id="UP000241394"/>
    </source>
</evidence>
<dbReference type="InParanoid" id="A0A2R6P519"/>
<dbReference type="STRING" id="1590841.A0A2R6P519"/>
<dbReference type="Pfam" id="PF07859">
    <property type="entry name" value="Abhydrolase_3"/>
    <property type="match status" value="1"/>
</dbReference>
<sequence length="332" mass="36262">MASGDTKEVATDLLPLLRHYKDGTVERFIASPYIPPSPHDPATGVSSKDVTISPLVSARLYLPASATQKLPVLVYFHGGGFCIESAFSLFNHRYVNALVSESNAVAVSVEYRLAPENPLPAAYDDSWAALQWVAYHSVDRGADDKSQHRDSWLAEHADFDRLFIGGDSAGANIVHHLAIRAGSEPLPGDLKILGAFLAQPYFWGSDPIGSESPDLHTEENLIQRIWTCVYPSAPGGIDNPAINPFSPDASSVAALGCARLLVCVSGEDELRERGIRYFEEVKRSGWRGEKIELFEVEGEGHAFHFFGFGSENAKRMITRLASFVSQTRLASS</sequence>
<evidence type="ECO:0000256" key="1">
    <source>
        <dbReference type="ARBA" id="ARBA00010515"/>
    </source>
</evidence>
<dbReference type="OMA" id="IDNPWIN"/>
<comment type="similarity">
    <text evidence="1">Belongs to the 'GDXG' lipolytic enzyme family.</text>
</comment>
<reference evidence="4" key="2">
    <citation type="journal article" date="2018" name="BMC Genomics">
        <title>A manually annotated Actinidia chinensis var. chinensis (kiwifruit) genome highlights the challenges associated with draft genomes and gene prediction in plants.</title>
        <authorList>
            <person name="Pilkington S.M."/>
            <person name="Crowhurst R."/>
            <person name="Hilario E."/>
            <person name="Nardozza S."/>
            <person name="Fraser L."/>
            <person name="Peng Y."/>
            <person name="Gunaseelan K."/>
            <person name="Simpson R."/>
            <person name="Tahir J."/>
            <person name="Deroles S.C."/>
            <person name="Templeton K."/>
            <person name="Luo Z."/>
            <person name="Davy M."/>
            <person name="Cheng C."/>
            <person name="McNeilage M."/>
            <person name="Scaglione D."/>
            <person name="Liu Y."/>
            <person name="Zhang Q."/>
            <person name="Datson P."/>
            <person name="De Silva N."/>
            <person name="Gardiner S.E."/>
            <person name="Bassett H."/>
            <person name="Chagne D."/>
            <person name="McCallum J."/>
            <person name="Dzierzon H."/>
            <person name="Deng C."/>
            <person name="Wang Y.Y."/>
            <person name="Barron L."/>
            <person name="Manako K."/>
            <person name="Bowen J."/>
            <person name="Foster T.M."/>
            <person name="Erridge Z.A."/>
            <person name="Tiffin H."/>
            <person name="Waite C.N."/>
            <person name="Davies K.M."/>
            <person name="Grierson E.P."/>
            <person name="Laing W.A."/>
            <person name="Kirk R."/>
            <person name="Chen X."/>
            <person name="Wood M."/>
            <person name="Montefiori M."/>
            <person name="Brummell D.A."/>
            <person name="Schwinn K.E."/>
            <person name="Catanach A."/>
            <person name="Fullerton C."/>
            <person name="Li D."/>
            <person name="Meiyalaghan S."/>
            <person name="Nieuwenhuizen N."/>
            <person name="Read N."/>
            <person name="Prakash R."/>
            <person name="Hunter D."/>
            <person name="Zhang H."/>
            <person name="McKenzie M."/>
            <person name="Knabel M."/>
            <person name="Harris A."/>
            <person name="Allan A.C."/>
            <person name="Gleave A."/>
            <person name="Chen A."/>
            <person name="Janssen B.J."/>
            <person name="Plunkett B."/>
            <person name="Ampomah-Dwamena C."/>
            <person name="Voogd C."/>
            <person name="Leif D."/>
            <person name="Lafferty D."/>
            <person name="Souleyre E.J.F."/>
            <person name="Varkonyi-Gasic E."/>
            <person name="Gambi F."/>
            <person name="Hanley J."/>
            <person name="Yao J.L."/>
            <person name="Cheung J."/>
            <person name="David K.M."/>
            <person name="Warren B."/>
            <person name="Marsh K."/>
            <person name="Snowden K.C."/>
            <person name="Lin-Wang K."/>
            <person name="Brian L."/>
            <person name="Martinez-Sanchez M."/>
            <person name="Wang M."/>
            <person name="Ileperuma N."/>
            <person name="Macnee N."/>
            <person name="Campin R."/>
            <person name="McAtee P."/>
            <person name="Drummond R.S.M."/>
            <person name="Espley R.V."/>
            <person name="Ireland H.S."/>
            <person name="Wu R."/>
            <person name="Atkinson R.G."/>
            <person name="Karunairetnam S."/>
            <person name="Bulley S."/>
            <person name="Chunkath S."/>
            <person name="Hanley Z."/>
            <person name="Storey R."/>
            <person name="Thrimawithana A.H."/>
            <person name="Thomson S."/>
            <person name="David C."/>
            <person name="Testolin R."/>
            <person name="Huang H."/>
            <person name="Hellens R.P."/>
            <person name="Schaffer R.J."/>
        </authorList>
    </citation>
    <scope>NUCLEOTIDE SEQUENCE [LARGE SCALE GENOMIC DNA]</scope>
    <source>
        <strain evidence="4">cv. Red5</strain>
    </source>
</reference>
<name>A0A2R6P519_ACTCC</name>
<comment type="caution">
    <text evidence="3">The sequence shown here is derived from an EMBL/GenBank/DDBJ whole genome shotgun (WGS) entry which is preliminary data.</text>
</comment>
<dbReference type="GO" id="GO:0016787">
    <property type="term" value="F:hydrolase activity"/>
    <property type="evidence" value="ECO:0007669"/>
    <property type="project" value="InterPro"/>
</dbReference>
<dbReference type="InterPro" id="IPR050466">
    <property type="entry name" value="Carboxylest/Gibb_receptor"/>
</dbReference>
<dbReference type="AlphaFoldDB" id="A0A2R6P519"/>
<dbReference type="Proteomes" id="UP000241394">
    <property type="component" value="Chromosome LG29"/>
</dbReference>
<dbReference type="InterPro" id="IPR029058">
    <property type="entry name" value="AB_hydrolase_fold"/>
</dbReference>
<protein>
    <submittedName>
        <fullName evidence="3">2-hydroxyisoflavanone dehydratase</fullName>
    </submittedName>
</protein>
<proteinExistence type="inferred from homology"/>
<dbReference type="Gene3D" id="3.40.50.1820">
    <property type="entry name" value="alpha/beta hydrolase"/>
    <property type="match status" value="1"/>
</dbReference>
<dbReference type="SUPFAM" id="SSF53474">
    <property type="entry name" value="alpha/beta-Hydrolases"/>
    <property type="match status" value="1"/>
</dbReference>
<evidence type="ECO:0000259" key="2">
    <source>
        <dbReference type="Pfam" id="PF07859"/>
    </source>
</evidence>
<accession>A0A2R6P519</accession>
<gene>
    <name evidence="3" type="ORF">CEY00_Acc33365</name>
</gene>
<evidence type="ECO:0000313" key="3">
    <source>
        <dbReference type="EMBL" id="PSR85375.1"/>
    </source>
</evidence>
<reference evidence="3 4" key="1">
    <citation type="submission" date="2017-07" db="EMBL/GenBank/DDBJ databases">
        <title>An improved, manually edited Actinidia chinensis var. chinensis (kiwifruit) genome highlights the challenges associated with draft genomes and gene prediction in plants.</title>
        <authorList>
            <person name="Pilkington S."/>
            <person name="Crowhurst R."/>
            <person name="Hilario E."/>
            <person name="Nardozza S."/>
            <person name="Fraser L."/>
            <person name="Peng Y."/>
            <person name="Gunaseelan K."/>
            <person name="Simpson R."/>
            <person name="Tahir J."/>
            <person name="Deroles S."/>
            <person name="Templeton K."/>
            <person name="Luo Z."/>
            <person name="Davy M."/>
            <person name="Cheng C."/>
            <person name="Mcneilage M."/>
            <person name="Scaglione D."/>
            <person name="Liu Y."/>
            <person name="Zhang Q."/>
            <person name="Datson P."/>
            <person name="De Silva N."/>
            <person name="Gardiner S."/>
            <person name="Bassett H."/>
            <person name="Chagne D."/>
            <person name="Mccallum J."/>
            <person name="Dzierzon H."/>
            <person name="Deng C."/>
            <person name="Wang Y.-Y."/>
            <person name="Barron N."/>
            <person name="Manako K."/>
            <person name="Bowen J."/>
            <person name="Foster T."/>
            <person name="Erridge Z."/>
            <person name="Tiffin H."/>
            <person name="Waite C."/>
            <person name="Davies K."/>
            <person name="Grierson E."/>
            <person name="Laing W."/>
            <person name="Kirk R."/>
            <person name="Chen X."/>
            <person name="Wood M."/>
            <person name="Montefiori M."/>
            <person name="Brummell D."/>
            <person name="Schwinn K."/>
            <person name="Catanach A."/>
            <person name="Fullerton C."/>
            <person name="Li D."/>
            <person name="Meiyalaghan S."/>
            <person name="Nieuwenhuizen N."/>
            <person name="Read N."/>
            <person name="Prakash R."/>
            <person name="Hunter D."/>
            <person name="Zhang H."/>
            <person name="Mckenzie M."/>
            <person name="Knabel M."/>
            <person name="Harris A."/>
            <person name="Allan A."/>
            <person name="Chen A."/>
            <person name="Janssen B."/>
            <person name="Plunkett B."/>
            <person name="Dwamena C."/>
            <person name="Voogd C."/>
            <person name="Leif D."/>
            <person name="Lafferty D."/>
            <person name="Souleyre E."/>
            <person name="Varkonyi-Gasic E."/>
            <person name="Gambi F."/>
            <person name="Hanley J."/>
            <person name="Yao J.-L."/>
            <person name="Cheung J."/>
            <person name="David K."/>
            <person name="Warren B."/>
            <person name="Marsh K."/>
            <person name="Snowden K."/>
            <person name="Lin-Wang K."/>
            <person name="Brian L."/>
            <person name="Martinez-Sanchez M."/>
            <person name="Wang M."/>
            <person name="Ileperuma N."/>
            <person name="Macnee N."/>
            <person name="Campin R."/>
            <person name="Mcatee P."/>
            <person name="Drummond R."/>
            <person name="Espley R."/>
            <person name="Ireland H."/>
            <person name="Wu R."/>
            <person name="Atkinson R."/>
            <person name="Karunairetnam S."/>
            <person name="Bulley S."/>
            <person name="Chunkath S."/>
            <person name="Hanley Z."/>
            <person name="Storey R."/>
            <person name="Thrimawithana A."/>
            <person name="Thomson S."/>
            <person name="David C."/>
            <person name="Testolin R."/>
        </authorList>
    </citation>
    <scope>NUCLEOTIDE SEQUENCE [LARGE SCALE GENOMIC DNA]</scope>
    <source>
        <strain evidence="4">cv. Red5</strain>
        <tissue evidence="3">Young leaf</tissue>
    </source>
</reference>
<dbReference type="PANTHER" id="PTHR23024:SF551">
    <property type="entry name" value="2-HYDROXYISOFLAVANONE DEHYDRATASE-LIKE"/>
    <property type="match status" value="1"/>
</dbReference>
<keyword evidence="4" id="KW-1185">Reference proteome</keyword>
<dbReference type="OrthoDB" id="408631at2759"/>